<reference evidence="4" key="1">
    <citation type="submission" date="2012-11" db="EMBL/GenBank/DDBJ databases">
        <authorList>
            <person name="Lucero-Rivera Y.E."/>
            <person name="Tovar-Ramirez D."/>
        </authorList>
    </citation>
    <scope>NUCLEOTIDE SEQUENCE [LARGE SCALE GENOMIC DNA]</scope>
    <source>
        <strain evidence="4">Araruama</strain>
    </source>
</reference>
<comment type="caution">
    <text evidence="3">The sequence shown here is derived from an EMBL/GenBank/DDBJ whole genome shotgun (WGS) entry which is preliminary data.</text>
</comment>
<organism evidence="3 4">
    <name type="scientific">Candidatus Magnetoglobus multicellularis str. Araruama</name>
    <dbReference type="NCBI Taxonomy" id="890399"/>
    <lineage>
        <taxon>Bacteria</taxon>
        <taxon>Pseudomonadati</taxon>
        <taxon>Thermodesulfobacteriota</taxon>
        <taxon>Desulfobacteria</taxon>
        <taxon>Desulfobacterales</taxon>
        <taxon>Desulfobacteraceae</taxon>
        <taxon>Candidatus Magnetoglobus</taxon>
    </lineage>
</organism>
<feature type="transmembrane region" description="Helical" evidence="1">
    <location>
        <begin position="129"/>
        <end position="146"/>
    </location>
</feature>
<dbReference type="InterPro" id="IPR037185">
    <property type="entry name" value="EmrE-like"/>
</dbReference>
<dbReference type="Proteomes" id="UP000189670">
    <property type="component" value="Unassembled WGS sequence"/>
</dbReference>
<protein>
    <submittedName>
        <fullName evidence="3">DMT family permease</fullName>
    </submittedName>
</protein>
<feature type="transmembrane region" description="Helical" evidence="1">
    <location>
        <begin position="158"/>
        <end position="180"/>
    </location>
</feature>
<name>A0A1V1P491_9BACT</name>
<feature type="domain" description="EamA" evidence="2">
    <location>
        <begin position="15"/>
        <end position="145"/>
    </location>
</feature>
<dbReference type="AlphaFoldDB" id="A0A1V1P491"/>
<evidence type="ECO:0000256" key="1">
    <source>
        <dbReference type="SAM" id="Phobius"/>
    </source>
</evidence>
<feature type="transmembrane region" description="Helical" evidence="1">
    <location>
        <begin position="200"/>
        <end position="218"/>
    </location>
</feature>
<proteinExistence type="predicted"/>
<gene>
    <name evidence="3" type="ORF">OMM_03804</name>
</gene>
<dbReference type="SUPFAM" id="SSF103481">
    <property type="entry name" value="Multidrug resistance efflux transporter EmrE"/>
    <property type="match status" value="1"/>
</dbReference>
<dbReference type="GO" id="GO:0016020">
    <property type="term" value="C:membrane"/>
    <property type="evidence" value="ECO:0007669"/>
    <property type="project" value="InterPro"/>
</dbReference>
<evidence type="ECO:0000313" key="3">
    <source>
        <dbReference type="EMBL" id="ETR69631.1"/>
    </source>
</evidence>
<feature type="transmembrane region" description="Helical" evidence="1">
    <location>
        <begin position="280"/>
        <end position="301"/>
    </location>
</feature>
<feature type="transmembrane region" description="Helical" evidence="1">
    <location>
        <begin position="103"/>
        <end position="123"/>
    </location>
</feature>
<evidence type="ECO:0000313" key="4">
    <source>
        <dbReference type="Proteomes" id="UP000189670"/>
    </source>
</evidence>
<keyword evidence="1" id="KW-1133">Transmembrane helix</keyword>
<sequence length="304" mass="33996">MRLRAEKGQTFLKMTWFILSLSSALFSASLSAWLKKHFSDLSHFEMAICPLFYSMPLLLIAYCCISPPDFQIEYWYSLFQLLPFQTVGFFCQMIAIRVSPLSLTMPFLAFTPAFVVITGAVFLNESINVYGIIGIMAIVCGAYIIHIDPKDRRILTPFYSMFNHLGALLMFAAAFCYGFAAVFGKKAILYSSPLYMGMHFFLFFNGLMTIILICSGKIRIQVLLKRFPHGLIAGAAMFGDIVSHCLGVSIAKVAYFVSLKRLNILISIAYGGIFFKETNLFVRATGAAFMMIGATIILIFANMV</sequence>
<keyword evidence="1" id="KW-0472">Membrane</keyword>
<dbReference type="EMBL" id="ATBP01000596">
    <property type="protein sequence ID" value="ETR69631.1"/>
    <property type="molecule type" value="Genomic_DNA"/>
</dbReference>
<feature type="transmembrane region" description="Helical" evidence="1">
    <location>
        <begin position="46"/>
        <end position="68"/>
    </location>
</feature>
<evidence type="ECO:0000259" key="2">
    <source>
        <dbReference type="Pfam" id="PF00892"/>
    </source>
</evidence>
<dbReference type="InterPro" id="IPR000620">
    <property type="entry name" value="EamA_dom"/>
</dbReference>
<accession>A0A1V1P491</accession>
<feature type="transmembrane region" description="Helical" evidence="1">
    <location>
        <begin position="230"/>
        <end position="257"/>
    </location>
</feature>
<keyword evidence="1" id="KW-0812">Transmembrane</keyword>
<feature type="transmembrane region" description="Helical" evidence="1">
    <location>
        <begin position="74"/>
        <end position="96"/>
    </location>
</feature>
<dbReference type="Gene3D" id="1.10.3730.20">
    <property type="match status" value="1"/>
</dbReference>
<feature type="transmembrane region" description="Helical" evidence="1">
    <location>
        <begin position="14"/>
        <end position="34"/>
    </location>
</feature>
<dbReference type="Pfam" id="PF00892">
    <property type="entry name" value="EamA"/>
    <property type="match status" value="1"/>
</dbReference>